<protein>
    <recommendedName>
        <fullName evidence="5">VCBS repeat-containing protein</fullName>
    </recommendedName>
</protein>
<proteinExistence type="predicted"/>
<dbReference type="EMBL" id="CAJNOT010000515">
    <property type="protein sequence ID" value="CAF1007550.1"/>
    <property type="molecule type" value="Genomic_DNA"/>
</dbReference>
<evidence type="ECO:0008006" key="5">
    <source>
        <dbReference type="Google" id="ProtNLM"/>
    </source>
</evidence>
<accession>A0A818SKT6</accession>
<keyword evidence="1" id="KW-0732">Signal</keyword>
<gene>
    <name evidence="3" type="ORF">JBS370_LOCUS7613</name>
    <name evidence="2" type="ORF">ZHD862_LOCUS12862</name>
</gene>
<dbReference type="Proteomes" id="UP000663836">
    <property type="component" value="Unassembled WGS sequence"/>
</dbReference>
<sequence>MTYLTGSTPQFVAVGDFNNDTLLDIVTANYGSSSVSVLVGYGNGSFASQMTYLTDFIPQSVTVGDFNNDTRSDIVVASLDGHNICILLCYDSGALANESTFASGDGSRLRGVDFFDFNNDSLLDIVVANDGTNNIGVVLGLGNGNFRNQMMFSMGLKSHPYSIAIGDFNKDGQADIAVANHGTKNVGLLLGDGNGMFENQNIYGNGSDFAPLFIGAGDFNNDGQSEIVVAFDDIDNIDVLVAYDIASFAKQMTYSTGSFPSFVAVGDFNNDNQLDIVVGNSNDKTVSVLLGYDNGSFATQTTFSTGGYPYAVAIDDFNSDARLDIVVANFHDSTISILLGYGDGSFADQTTYSTGSYPRSVAIGDFDNDTRLDIVVANFDGVTVPPLCDEVDIEQS</sequence>
<dbReference type="Pfam" id="PF13517">
    <property type="entry name" value="FG-GAP_3"/>
    <property type="match status" value="3"/>
</dbReference>
<organism evidence="3 4">
    <name type="scientific">Rotaria sordida</name>
    <dbReference type="NCBI Taxonomy" id="392033"/>
    <lineage>
        <taxon>Eukaryota</taxon>
        <taxon>Metazoa</taxon>
        <taxon>Spiralia</taxon>
        <taxon>Gnathifera</taxon>
        <taxon>Rotifera</taxon>
        <taxon>Eurotatoria</taxon>
        <taxon>Bdelloidea</taxon>
        <taxon>Philodinida</taxon>
        <taxon>Philodinidae</taxon>
        <taxon>Rotaria</taxon>
    </lineage>
</organism>
<dbReference type="Pfam" id="PF01839">
    <property type="entry name" value="FG-GAP"/>
    <property type="match status" value="1"/>
</dbReference>
<dbReference type="InterPro" id="IPR013517">
    <property type="entry name" value="FG-GAP"/>
</dbReference>
<dbReference type="EMBL" id="CAJOBD010000457">
    <property type="protein sequence ID" value="CAF3672147.1"/>
    <property type="molecule type" value="Genomic_DNA"/>
</dbReference>
<evidence type="ECO:0000256" key="1">
    <source>
        <dbReference type="ARBA" id="ARBA00022729"/>
    </source>
</evidence>
<name>A0A818SKT6_9BILA</name>
<dbReference type="PANTHER" id="PTHR46580:SF4">
    <property type="entry name" value="ATP_GTP-BINDING PROTEIN"/>
    <property type="match status" value="1"/>
</dbReference>
<evidence type="ECO:0000313" key="4">
    <source>
        <dbReference type="Proteomes" id="UP000663836"/>
    </source>
</evidence>
<dbReference type="Proteomes" id="UP000663864">
    <property type="component" value="Unassembled WGS sequence"/>
</dbReference>
<dbReference type="AlphaFoldDB" id="A0A818SKT6"/>
<dbReference type="PANTHER" id="PTHR46580">
    <property type="entry name" value="SENSOR KINASE-RELATED"/>
    <property type="match status" value="1"/>
</dbReference>
<dbReference type="SUPFAM" id="SSF69318">
    <property type="entry name" value="Integrin alpha N-terminal domain"/>
    <property type="match status" value="2"/>
</dbReference>
<evidence type="ECO:0000313" key="2">
    <source>
        <dbReference type="EMBL" id="CAF1007550.1"/>
    </source>
</evidence>
<evidence type="ECO:0000313" key="3">
    <source>
        <dbReference type="EMBL" id="CAF3672147.1"/>
    </source>
</evidence>
<comment type="caution">
    <text evidence="3">The sequence shown here is derived from an EMBL/GenBank/DDBJ whole genome shotgun (WGS) entry which is preliminary data.</text>
</comment>
<dbReference type="Gene3D" id="2.30.30.100">
    <property type="match status" value="5"/>
</dbReference>
<dbReference type="InterPro" id="IPR028994">
    <property type="entry name" value="Integrin_alpha_N"/>
</dbReference>
<reference evidence="3" key="1">
    <citation type="submission" date="2021-02" db="EMBL/GenBank/DDBJ databases">
        <authorList>
            <person name="Nowell W R."/>
        </authorList>
    </citation>
    <scope>NUCLEOTIDE SEQUENCE</scope>
</reference>